<reference evidence="2 3" key="1">
    <citation type="submission" date="2019-10" db="EMBL/GenBank/DDBJ databases">
        <title>Assembly and Annotation for the nematode Trichostrongylus colubriformis.</title>
        <authorList>
            <person name="Martin J."/>
        </authorList>
    </citation>
    <scope>NUCLEOTIDE SEQUENCE [LARGE SCALE GENOMIC DNA]</scope>
    <source>
        <strain evidence="2">G859</strain>
        <tissue evidence="2">Whole worm</tissue>
    </source>
</reference>
<feature type="signal peptide" evidence="1">
    <location>
        <begin position="1"/>
        <end position="22"/>
    </location>
</feature>
<gene>
    <name evidence="2" type="ORF">GCK32_022649</name>
</gene>
<accession>A0AAN8G7E0</accession>
<dbReference type="EMBL" id="WIXE01004952">
    <property type="protein sequence ID" value="KAK5982573.1"/>
    <property type="molecule type" value="Genomic_DNA"/>
</dbReference>
<keyword evidence="1" id="KW-0732">Signal</keyword>
<keyword evidence="3" id="KW-1185">Reference proteome</keyword>
<dbReference type="AlphaFoldDB" id="A0AAN8G7E0"/>
<evidence type="ECO:0000313" key="2">
    <source>
        <dbReference type="EMBL" id="KAK5982573.1"/>
    </source>
</evidence>
<feature type="chain" id="PRO_5042965515" evidence="1">
    <location>
        <begin position="23"/>
        <end position="106"/>
    </location>
</feature>
<protein>
    <submittedName>
        <fullName evidence="2">Uncharacterized protein</fullName>
    </submittedName>
</protein>
<sequence>MRHDHPHICMVSCMCLMNTVSCDLYPNASCSFLIHSVALVSVQPLISHSISSLDSMEERTIHIGTRSLKRAGFTAADKNVVIVMKSINNMWCFNISPYINSLFCFC</sequence>
<evidence type="ECO:0000313" key="3">
    <source>
        <dbReference type="Proteomes" id="UP001331761"/>
    </source>
</evidence>
<proteinExistence type="predicted"/>
<organism evidence="2 3">
    <name type="scientific">Trichostrongylus colubriformis</name>
    <name type="common">Black scour worm</name>
    <dbReference type="NCBI Taxonomy" id="6319"/>
    <lineage>
        <taxon>Eukaryota</taxon>
        <taxon>Metazoa</taxon>
        <taxon>Ecdysozoa</taxon>
        <taxon>Nematoda</taxon>
        <taxon>Chromadorea</taxon>
        <taxon>Rhabditida</taxon>
        <taxon>Rhabditina</taxon>
        <taxon>Rhabditomorpha</taxon>
        <taxon>Strongyloidea</taxon>
        <taxon>Trichostrongylidae</taxon>
        <taxon>Trichostrongylus</taxon>
    </lineage>
</organism>
<comment type="caution">
    <text evidence="2">The sequence shown here is derived from an EMBL/GenBank/DDBJ whole genome shotgun (WGS) entry which is preliminary data.</text>
</comment>
<evidence type="ECO:0000256" key="1">
    <source>
        <dbReference type="SAM" id="SignalP"/>
    </source>
</evidence>
<dbReference type="Proteomes" id="UP001331761">
    <property type="component" value="Unassembled WGS sequence"/>
</dbReference>
<name>A0AAN8G7E0_TRICO</name>